<dbReference type="PROSITE" id="PS50928">
    <property type="entry name" value="ABC_TM1"/>
    <property type="match status" value="1"/>
</dbReference>
<dbReference type="EMBL" id="AEUX02000006">
    <property type="protein sequence ID" value="EHI69591.1"/>
    <property type="molecule type" value="Genomic_DNA"/>
</dbReference>
<feature type="transmembrane region" description="Helical" evidence="7">
    <location>
        <begin position="315"/>
        <end position="336"/>
    </location>
</feature>
<evidence type="ECO:0000256" key="7">
    <source>
        <dbReference type="RuleBase" id="RU363032"/>
    </source>
</evidence>
<dbReference type="STRING" id="764299.STRIC_1225"/>
<dbReference type="AlphaFoldDB" id="G5K357"/>
<dbReference type="GO" id="GO:0005886">
    <property type="term" value="C:plasma membrane"/>
    <property type="evidence" value="ECO:0007669"/>
    <property type="project" value="UniProtKB-SubCell"/>
</dbReference>
<proteinExistence type="inferred from homology"/>
<dbReference type="PANTHER" id="PTHR43386:SF1">
    <property type="entry name" value="D,D-DIPEPTIDE TRANSPORT SYSTEM PERMEASE PROTEIN DDPC-RELATED"/>
    <property type="match status" value="1"/>
</dbReference>
<dbReference type="PANTHER" id="PTHR43386">
    <property type="entry name" value="OLIGOPEPTIDE TRANSPORT SYSTEM PERMEASE PROTEIN APPC"/>
    <property type="match status" value="1"/>
</dbReference>
<comment type="similarity">
    <text evidence="7">Belongs to the binding-protein-dependent transport system permease family.</text>
</comment>
<evidence type="ECO:0000256" key="1">
    <source>
        <dbReference type="ARBA" id="ARBA00004651"/>
    </source>
</evidence>
<protein>
    <submittedName>
        <fullName evidence="9">ABC transporter, permease protein</fullName>
    </submittedName>
</protein>
<comment type="subcellular location">
    <subcellularLocation>
        <location evidence="1 7">Cell membrane</location>
        <topology evidence="1 7">Multi-pass membrane protein</topology>
    </subcellularLocation>
</comment>
<organism evidence="9 10">
    <name type="scientific">Streptococcus ictaluri 707-05</name>
    <dbReference type="NCBI Taxonomy" id="764299"/>
    <lineage>
        <taxon>Bacteria</taxon>
        <taxon>Bacillati</taxon>
        <taxon>Bacillota</taxon>
        <taxon>Bacilli</taxon>
        <taxon>Lactobacillales</taxon>
        <taxon>Streptococcaceae</taxon>
        <taxon>Streptococcus</taxon>
    </lineage>
</organism>
<dbReference type="GO" id="GO:0055085">
    <property type="term" value="P:transmembrane transport"/>
    <property type="evidence" value="ECO:0007669"/>
    <property type="project" value="InterPro"/>
</dbReference>
<dbReference type="Proteomes" id="UP000003330">
    <property type="component" value="Unassembled WGS sequence"/>
</dbReference>
<feature type="transmembrane region" description="Helical" evidence="7">
    <location>
        <begin position="92"/>
        <end position="110"/>
    </location>
</feature>
<accession>G5K357</accession>
<feature type="transmembrane region" description="Helical" evidence="7">
    <location>
        <begin position="196"/>
        <end position="222"/>
    </location>
</feature>
<evidence type="ECO:0000313" key="9">
    <source>
        <dbReference type="EMBL" id="EHI69591.1"/>
    </source>
</evidence>
<comment type="caution">
    <text evidence="9">The sequence shown here is derived from an EMBL/GenBank/DDBJ whole genome shotgun (WGS) entry which is preliminary data.</text>
</comment>
<dbReference type="CDD" id="cd06261">
    <property type="entry name" value="TM_PBP2"/>
    <property type="match status" value="1"/>
</dbReference>
<dbReference type="InterPro" id="IPR000515">
    <property type="entry name" value="MetI-like"/>
</dbReference>
<evidence type="ECO:0000259" key="8">
    <source>
        <dbReference type="PROSITE" id="PS50928"/>
    </source>
</evidence>
<keyword evidence="6 7" id="KW-0472">Membrane</keyword>
<reference evidence="9 10" key="1">
    <citation type="journal article" date="2014" name="Int. J. Syst. Evol. Microbiol.">
        <title>Phylogenomics and the dynamic genome evolution of the genus Streptococcus.</title>
        <authorList>
            <consortium name="The Broad Institute Genome Sequencing Platform"/>
            <person name="Richards V.P."/>
            <person name="Palmer S.R."/>
            <person name="Pavinski Bitar P.D."/>
            <person name="Qin X."/>
            <person name="Weinstock G.M."/>
            <person name="Highlander S.K."/>
            <person name="Town C.D."/>
            <person name="Burne R.A."/>
            <person name="Stanhope M.J."/>
        </authorList>
    </citation>
    <scope>NUCLEOTIDE SEQUENCE [LARGE SCALE GENOMIC DNA]</scope>
    <source>
        <strain evidence="9 10">707-05</strain>
    </source>
</reference>
<feature type="transmembrane region" description="Helical" evidence="7">
    <location>
        <begin position="277"/>
        <end position="295"/>
    </location>
</feature>
<dbReference type="Gene3D" id="1.10.3720.10">
    <property type="entry name" value="MetI-like"/>
    <property type="match status" value="1"/>
</dbReference>
<evidence type="ECO:0000256" key="4">
    <source>
        <dbReference type="ARBA" id="ARBA00022692"/>
    </source>
</evidence>
<keyword evidence="4 7" id="KW-0812">Transmembrane</keyword>
<keyword evidence="5 7" id="KW-1133">Transmembrane helix</keyword>
<dbReference type="InterPro" id="IPR050366">
    <property type="entry name" value="BP-dependent_transpt_permease"/>
</dbReference>
<dbReference type="InterPro" id="IPR035906">
    <property type="entry name" value="MetI-like_sf"/>
</dbReference>
<evidence type="ECO:0000256" key="5">
    <source>
        <dbReference type="ARBA" id="ARBA00022989"/>
    </source>
</evidence>
<dbReference type="eggNOG" id="COG1173">
    <property type="taxonomic scope" value="Bacteria"/>
</dbReference>
<feature type="transmembrane region" description="Helical" evidence="7">
    <location>
        <begin position="52"/>
        <end position="72"/>
    </location>
</feature>
<dbReference type="OrthoDB" id="9797472at2"/>
<evidence type="ECO:0000256" key="6">
    <source>
        <dbReference type="ARBA" id="ARBA00023136"/>
    </source>
</evidence>
<dbReference type="SUPFAM" id="SSF161098">
    <property type="entry name" value="MetI-like"/>
    <property type="match status" value="1"/>
</dbReference>
<evidence type="ECO:0000256" key="2">
    <source>
        <dbReference type="ARBA" id="ARBA00022448"/>
    </source>
</evidence>
<keyword evidence="10" id="KW-1185">Reference proteome</keyword>
<feature type="transmembrane region" description="Helical" evidence="7">
    <location>
        <begin position="152"/>
        <end position="176"/>
    </location>
</feature>
<name>G5K357_9STRE</name>
<evidence type="ECO:0000256" key="3">
    <source>
        <dbReference type="ARBA" id="ARBA00022475"/>
    </source>
</evidence>
<feature type="transmembrane region" description="Helical" evidence="7">
    <location>
        <begin position="12"/>
        <end position="31"/>
    </location>
</feature>
<keyword evidence="2 7" id="KW-0813">Transport</keyword>
<sequence>MPALITFWVQSFVHLFGIILLVENIFSIYGLGQLLLESILSRDYPVIEITSLFIACLTFIAYYLLDVFLYLIDNRFALVKEENYEEKNKNKFFFMLSFFLVLALISLHYFKNPNYIDKAKSLLAPNSHYLFGTDYLGRDLFSRIIIGTLQSLSLGFISLFLVILISIFLGVLAGYFKGKLDSVITFFTDIISCIPSMILALVFVGLFSNSIGTVLLSLILSWSGKYIRYIRNLVIDIKIKYFIVLAPMRGLSPLKVLTYHILPNIGLRLISLFLTDIGKIILSISGLSFIGIGIQPPSPELGTILYDGRSYFFDAPWIFIFPGIVLSIVVLSTNFLGKKVAEIWRL</sequence>
<gene>
    <name evidence="9" type="ORF">STRIC_1225</name>
</gene>
<dbReference type="Pfam" id="PF00528">
    <property type="entry name" value="BPD_transp_1"/>
    <property type="match status" value="2"/>
</dbReference>
<keyword evidence="3" id="KW-1003">Cell membrane</keyword>
<evidence type="ECO:0000313" key="10">
    <source>
        <dbReference type="Proteomes" id="UP000003330"/>
    </source>
</evidence>
<feature type="domain" description="ABC transmembrane type-1" evidence="8">
    <location>
        <begin position="148"/>
        <end position="337"/>
    </location>
</feature>